<evidence type="ECO:0000256" key="2">
    <source>
        <dbReference type="ARBA" id="ARBA00022516"/>
    </source>
</evidence>
<dbReference type="Pfam" id="PF01553">
    <property type="entry name" value="Acyltransferase"/>
    <property type="match status" value="1"/>
</dbReference>
<keyword evidence="2" id="KW-0444">Lipid biosynthesis</keyword>
<dbReference type="AlphaFoldDB" id="A0A966DSQ3"/>
<reference evidence="8" key="1">
    <citation type="submission" date="2020-01" db="EMBL/GenBank/DDBJ databases">
        <authorList>
            <person name="Seo Y.L."/>
        </authorList>
    </citation>
    <scope>NUCLEOTIDE SEQUENCE</scope>
    <source>
        <strain evidence="8">R11</strain>
    </source>
</reference>
<dbReference type="EMBL" id="WWEO01000042">
    <property type="protein sequence ID" value="NCD69850.1"/>
    <property type="molecule type" value="Genomic_DNA"/>
</dbReference>
<name>A0A966DSQ3_9SPHI</name>
<dbReference type="RefSeq" id="WP_166585827.1">
    <property type="nucleotide sequence ID" value="NZ_WWEO01000042.1"/>
</dbReference>
<feature type="domain" description="Phospholipid/glycerol acyltransferase" evidence="7">
    <location>
        <begin position="74"/>
        <end position="189"/>
    </location>
</feature>
<dbReference type="GO" id="GO:0003841">
    <property type="term" value="F:1-acylglycerol-3-phosphate O-acyltransferase activity"/>
    <property type="evidence" value="ECO:0007669"/>
    <property type="project" value="TreeGrafter"/>
</dbReference>
<dbReference type="SMART" id="SM00563">
    <property type="entry name" value="PlsC"/>
    <property type="match status" value="1"/>
</dbReference>
<feature type="transmembrane region" description="Helical" evidence="6">
    <location>
        <begin position="12"/>
        <end position="31"/>
    </location>
</feature>
<dbReference type="InterPro" id="IPR002123">
    <property type="entry name" value="Plipid/glycerol_acylTrfase"/>
</dbReference>
<comment type="caution">
    <text evidence="8">The sequence shown here is derived from an EMBL/GenBank/DDBJ whole genome shotgun (WGS) entry which is preliminary data.</text>
</comment>
<accession>A0A966DSQ3</accession>
<gene>
    <name evidence="8" type="ORF">GSY63_10830</name>
</gene>
<dbReference type="GO" id="GO:0006654">
    <property type="term" value="P:phosphatidic acid biosynthetic process"/>
    <property type="evidence" value="ECO:0007669"/>
    <property type="project" value="TreeGrafter"/>
</dbReference>
<keyword evidence="6" id="KW-0812">Transmembrane</keyword>
<keyword evidence="3" id="KW-0808">Transferase</keyword>
<comment type="pathway">
    <text evidence="1">Lipid metabolism.</text>
</comment>
<evidence type="ECO:0000256" key="3">
    <source>
        <dbReference type="ARBA" id="ARBA00022679"/>
    </source>
</evidence>
<organism evidence="8 9">
    <name type="scientific">Mucilaginibacter agri</name>
    <dbReference type="NCBI Taxonomy" id="2695265"/>
    <lineage>
        <taxon>Bacteria</taxon>
        <taxon>Pseudomonadati</taxon>
        <taxon>Bacteroidota</taxon>
        <taxon>Sphingobacteriia</taxon>
        <taxon>Sphingobacteriales</taxon>
        <taxon>Sphingobacteriaceae</taxon>
        <taxon>Mucilaginibacter</taxon>
    </lineage>
</organism>
<reference evidence="8" key="2">
    <citation type="submission" date="2020-10" db="EMBL/GenBank/DDBJ databases">
        <title>Mucilaginibacter sp. nov., isolated from soil.</title>
        <authorList>
            <person name="Jeon C.O."/>
        </authorList>
    </citation>
    <scope>NUCLEOTIDE SEQUENCE</scope>
    <source>
        <strain evidence="8">R11</strain>
    </source>
</reference>
<evidence type="ECO:0000256" key="4">
    <source>
        <dbReference type="ARBA" id="ARBA00023098"/>
    </source>
</evidence>
<evidence type="ECO:0000313" key="9">
    <source>
        <dbReference type="Proteomes" id="UP000638732"/>
    </source>
</evidence>
<protein>
    <submittedName>
        <fullName evidence="8">1-acyl-sn-glycerol-3-phosphate acyltransferase</fullName>
    </submittedName>
</protein>
<evidence type="ECO:0000313" key="8">
    <source>
        <dbReference type="EMBL" id="NCD69850.1"/>
    </source>
</evidence>
<evidence type="ECO:0000256" key="5">
    <source>
        <dbReference type="ARBA" id="ARBA00023315"/>
    </source>
</evidence>
<dbReference type="SUPFAM" id="SSF69593">
    <property type="entry name" value="Glycerol-3-phosphate (1)-acyltransferase"/>
    <property type="match status" value="1"/>
</dbReference>
<dbReference type="PANTHER" id="PTHR10434:SF64">
    <property type="entry name" value="1-ACYL-SN-GLYCEROL-3-PHOSPHATE ACYLTRANSFERASE-RELATED"/>
    <property type="match status" value="1"/>
</dbReference>
<keyword evidence="6" id="KW-0472">Membrane</keyword>
<dbReference type="CDD" id="cd07989">
    <property type="entry name" value="LPLAT_AGPAT-like"/>
    <property type="match status" value="1"/>
</dbReference>
<sequence>MKLILKKAHTYFYICCVALIFWILWPFLYFCSRKPSRYRGMNFFRKIWGFSSSFLSGFFYRIKYEQPIDWSKTYIICPNHTSNLDITSASLLTKSNYCFMGKEELLDSFVTRMFFKTIDIPVNRESKMSSFRAFKSAAERLQQGTSIIIFAEGKIPDVYPPFLHEFKNGPFRLAIEFKIPIIPVTSLNTWRKLWDDGLRYGSRPGICDVYVHKPIETAHLTLDDADKLRDEVFGLMQQKFEKHENY</sequence>
<keyword evidence="9" id="KW-1185">Reference proteome</keyword>
<keyword evidence="6" id="KW-1133">Transmembrane helix</keyword>
<evidence type="ECO:0000259" key="7">
    <source>
        <dbReference type="SMART" id="SM00563"/>
    </source>
</evidence>
<dbReference type="PANTHER" id="PTHR10434">
    <property type="entry name" value="1-ACYL-SN-GLYCEROL-3-PHOSPHATE ACYLTRANSFERASE"/>
    <property type="match status" value="1"/>
</dbReference>
<proteinExistence type="predicted"/>
<dbReference type="Proteomes" id="UP000638732">
    <property type="component" value="Unassembled WGS sequence"/>
</dbReference>
<evidence type="ECO:0000256" key="6">
    <source>
        <dbReference type="SAM" id="Phobius"/>
    </source>
</evidence>
<evidence type="ECO:0000256" key="1">
    <source>
        <dbReference type="ARBA" id="ARBA00005189"/>
    </source>
</evidence>
<keyword evidence="4" id="KW-0443">Lipid metabolism</keyword>
<keyword evidence="5 8" id="KW-0012">Acyltransferase</keyword>